<dbReference type="OrthoDB" id="380124at2759"/>
<proteinExistence type="predicted"/>
<gene>
    <name evidence="1" type="ORF">PVP01_0949600</name>
</gene>
<accession>A0A564ZWV8</accession>
<dbReference type="VEuPathDB" id="PlasmoDB:PVPAM_090053800"/>
<protein>
    <submittedName>
        <fullName evidence="1">VIR protein</fullName>
    </submittedName>
</protein>
<dbReference type="InterPro" id="IPR008780">
    <property type="entry name" value="Plasmodium_Vir"/>
</dbReference>
<dbReference type="VEuPathDB" id="PlasmoDB:PVP01_0949600"/>
<dbReference type="AlphaFoldDB" id="A0A564ZWV8"/>
<dbReference type="Proteomes" id="UP000220605">
    <property type="component" value="Chromosome 9"/>
</dbReference>
<organism evidence="1 2">
    <name type="scientific">Plasmodium vivax</name>
    <name type="common">malaria parasite P. vivax</name>
    <dbReference type="NCBI Taxonomy" id="5855"/>
    <lineage>
        <taxon>Eukaryota</taxon>
        <taxon>Sar</taxon>
        <taxon>Alveolata</taxon>
        <taxon>Apicomplexa</taxon>
        <taxon>Aconoidasida</taxon>
        <taxon>Haemosporida</taxon>
        <taxon>Plasmodiidae</taxon>
        <taxon>Plasmodium</taxon>
        <taxon>Plasmodium (Plasmodium)</taxon>
    </lineage>
</organism>
<dbReference type="Pfam" id="PF05795">
    <property type="entry name" value="Plasmodium_Vir"/>
    <property type="match status" value="2"/>
</dbReference>
<evidence type="ECO:0000313" key="1">
    <source>
        <dbReference type="EMBL" id="VUZ96171.1"/>
    </source>
</evidence>
<reference evidence="2" key="1">
    <citation type="submission" date="2016-07" db="EMBL/GenBank/DDBJ databases">
        <authorList>
            <consortium name="Pathogen Informatics"/>
        </authorList>
    </citation>
    <scope>NUCLEOTIDE SEQUENCE [LARGE SCALE GENOMIC DNA]</scope>
</reference>
<dbReference type="VEuPathDB" id="PlasmoDB:PVW1_090054300"/>
<sequence length="465" mass="55218">MFDLDSGGNQAEADDETISESTIQGDRVIFHHLPAYKFEQELKADANENIYNTYFNSLSRTMARYQWSQDLYNKLSRNIKLVHDRYIEGDEFNRKRCYDLNFWLYNEVYKNLQSSPKDIVYFNHISTMLKDVWKKIVDDKFRNDDYKCYPDEKLLVNIGFLQEIKDLFDFYEDFNEMKKEIIADTYNSCFKYLDYLKQRIPVYYTWRDSCKVEDFACKRYIDDYMKYRPASIVPELSYFSVVLTYPGNPCYASVVPEYTCKRYIDDYMKYRPASIVPDLSPWVVLTYPGNKCYATVYDIFVKAKEQPKRNDGIYKKKMEKLEKLNPGKSLLNISMGEGLRGSEFFIPGDHDDYWLRLKWDILLYITDDITPPVLGIVGTLLIFWALYKFTPIGKTVRRTRAKVRKRIRPNINYDDIKLLYGSEESLNSSTDSYDYNNDYDNDYDNDDYSDSNSSYNLSYASTLDY</sequence>
<evidence type="ECO:0000313" key="2">
    <source>
        <dbReference type="Proteomes" id="UP000220605"/>
    </source>
</evidence>
<name>A0A564ZWV8_PLAVI</name>
<dbReference type="EMBL" id="LT635620">
    <property type="protein sequence ID" value="VUZ96171.1"/>
    <property type="molecule type" value="Genomic_DNA"/>
</dbReference>
<dbReference type="VEuPathDB" id="PlasmoDB:PVX_108770"/>